<dbReference type="Pfam" id="PF05691">
    <property type="entry name" value="Raffinose_syn"/>
    <property type="match status" value="2"/>
</dbReference>
<evidence type="ECO:0000256" key="2">
    <source>
        <dbReference type="ARBA" id="ARBA00007240"/>
    </source>
</evidence>
<evidence type="ECO:0000313" key="5">
    <source>
        <dbReference type="EMBL" id="KAK5632632.1"/>
    </source>
</evidence>
<dbReference type="InterPro" id="IPR017853">
    <property type="entry name" value="GH"/>
</dbReference>
<comment type="similarity">
    <text evidence="2">Belongs to the glycosyl hydrolases 36 family.</text>
</comment>
<dbReference type="PANTHER" id="PTHR31268:SF32">
    <property type="entry name" value="GALACTINOL--SUCROSE GALACTOSYLTRANSFERASE 2-RELATED"/>
    <property type="match status" value="1"/>
</dbReference>
<protein>
    <recommendedName>
        <fullName evidence="7">Alpha-galactosidase</fullName>
    </recommendedName>
</protein>
<dbReference type="EMBL" id="JAWHQM010000026">
    <property type="protein sequence ID" value="KAK5632632.1"/>
    <property type="molecule type" value="Genomic_DNA"/>
</dbReference>
<dbReference type="GO" id="GO:0004557">
    <property type="term" value="F:alpha-galactosidase activity"/>
    <property type="evidence" value="ECO:0007669"/>
    <property type="project" value="UniProtKB-EC"/>
</dbReference>
<dbReference type="Proteomes" id="UP001305414">
    <property type="component" value="Unassembled WGS sequence"/>
</dbReference>
<comment type="caution">
    <text evidence="5">The sequence shown here is derived from an EMBL/GenBank/DDBJ whole genome shotgun (WGS) entry which is preliminary data.</text>
</comment>
<comment type="catalytic activity">
    <reaction evidence="4">
        <text>alpha-D-galactosyl-(1-&gt;3)-1D-myo-inositol + sucrose = raffinose + myo-inositol</text>
        <dbReference type="Rhea" id="RHEA:20161"/>
        <dbReference type="ChEBI" id="CHEBI:16634"/>
        <dbReference type="ChEBI" id="CHEBI:17268"/>
        <dbReference type="ChEBI" id="CHEBI:17505"/>
        <dbReference type="ChEBI" id="CHEBI:17992"/>
        <dbReference type="EC" id="2.4.1.82"/>
    </reaction>
</comment>
<dbReference type="SUPFAM" id="SSF51445">
    <property type="entry name" value="(Trans)glycosidases"/>
    <property type="match status" value="1"/>
</dbReference>
<name>A0AAN7Z882_9PEZI</name>
<comment type="catalytic activity">
    <reaction evidence="1">
        <text>Hydrolysis of terminal, non-reducing alpha-D-galactose residues in alpha-D-galactosides, including galactose oligosaccharides, galactomannans and galactolipids.</text>
        <dbReference type="EC" id="3.2.1.22"/>
    </reaction>
</comment>
<dbReference type="InterPro" id="IPR008811">
    <property type="entry name" value="Glycosyl_hydrolases_36"/>
</dbReference>
<evidence type="ECO:0000256" key="4">
    <source>
        <dbReference type="ARBA" id="ARBA00049426"/>
    </source>
</evidence>
<dbReference type="PANTHER" id="PTHR31268">
    <property type="match status" value="1"/>
</dbReference>
<evidence type="ECO:0000313" key="6">
    <source>
        <dbReference type="Proteomes" id="UP001305414"/>
    </source>
</evidence>
<dbReference type="GO" id="GO:0047274">
    <property type="term" value="F:galactinol-sucrose galactosyltransferase activity"/>
    <property type="evidence" value="ECO:0007669"/>
    <property type="project" value="UniProtKB-EC"/>
</dbReference>
<dbReference type="AlphaFoldDB" id="A0AAN7Z882"/>
<gene>
    <name evidence="5" type="ORF">RRF57_008346</name>
</gene>
<accession>A0AAN7Z882</accession>
<reference evidence="5 6" key="1">
    <citation type="submission" date="2023-10" db="EMBL/GenBank/DDBJ databases">
        <title>Draft genome sequence of Xylaria bambusicola isolate GMP-LS, the root and basal stem rot pathogen of sugarcane in Indonesia.</title>
        <authorList>
            <person name="Selvaraj P."/>
            <person name="Muralishankar V."/>
            <person name="Muruganantham S."/>
            <person name="Sp S."/>
            <person name="Haryani S."/>
            <person name="Lau K.J.X."/>
            <person name="Naqvi N.I."/>
        </authorList>
    </citation>
    <scope>NUCLEOTIDE SEQUENCE [LARGE SCALE GENOMIC DNA]</scope>
    <source>
        <strain evidence="5">GMP-LS</strain>
    </source>
</reference>
<sequence>MARLCTFPPLGRVSQVRSQVVSFSAILEVEGHDTEKSWEISLWYSSDDQPWEETTLSLAPESDSPSFLRLLDSPSHERFCYTAELPLISTLRFTVKYRFSPTKPWIWARDGLGVDDGLVVLNPEDQHTLASDLSEIIQDLNPELNIRSVASQTPRTQLWTVEAVVGPSCDGVSAYADIELGIPWGGFERYFALVRHSTAWLGPRQGKTHFSLDKDALLCSFLSREGKHLVLLGISNVNSVVTLLRSSDRGPVMIHIRNDENTSSTGMVLVAVGDSCESAIAAAVYHARTLILSCTQNTLPQESAAQSDDMKTEWVQDWCDGLGYCTWNALGQQLTEDKLLSAVKCLKENNIHISNLIIDDNWQDVDYHGPDSNSYGWKRFEAEPTAFPNGLKHTVSQIRQINPGIEKIAVWHALLGYWGGISPSGDIAQEYQTVQISQDGWKVSGPMTVIAKADVARFYSDFYQFLVSCGVDGVKTDGQFMIDTWSSADCRRELTNAYLDAWGIAALRHFGDRAISCMSQAPQILLRQQLSRIRPTIPVRNSDDYIPDVPDSHPWHIWANAHNTLFTQHLNVFPDWDMFQTAHEAGHYHAAARCVSGGPIYITDVPGHHDLDLINQITSLTPRGKTVILRPSVVGKTIDAYTGFDEDALLKVGCYNGRSVTGTPILSLFNTRPHTLTEIVPFDSFPGVTASTEYVIRSHYNGKVAKIRNCESQEARLGITLQPRGYDIFTAYPLTHLDTESNGRICTASLGLIDKMTGAAALIANHFEFLPTGMVFSTTRLKALGTLGRPSLITGCATYPSLTGSLGLYISDLPHMSIERDFMITIQGLPIPFHTVTVDRKDDHVLAVDIQMAWSEMGLNSGWSNEVEVRINFDAEHA</sequence>
<organism evidence="5 6">
    <name type="scientific">Xylaria bambusicola</name>
    <dbReference type="NCBI Taxonomy" id="326684"/>
    <lineage>
        <taxon>Eukaryota</taxon>
        <taxon>Fungi</taxon>
        <taxon>Dikarya</taxon>
        <taxon>Ascomycota</taxon>
        <taxon>Pezizomycotina</taxon>
        <taxon>Sordariomycetes</taxon>
        <taxon>Xylariomycetidae</taxon>
        <taxon>Xylariales</taxon>
        <taxon>Xylariaceae</taxon>
        <taxon>Xylaria</taxon>
    </lineage>
</organism>
<evidence type="ECO:0000256" key="1">
    <source>
        <dbReference type="ARBA" id="ARBA00001255"/>
    </source>
</evidence>
<evidence type="ECO:0000256" key="3">
    <source>
        <dbReference type="ARBA" id="ARBA00023277"/>
    </source>
</evidence>
<keyword evidence="6" id="KW-1185">Reference proteome</keyword>
<dbReference type="InterPro" id="IPR013785">
    <property type="entry name" value="Aldolase_TIM"/>
</dbReference>
<keyword evidence="3" id="KW-0119">Carbohydrate metabolism</keyword>
<dbReference type="Gene3D" id="3.20.20.70">
    <property type="entry name" value="Aldolase class I"/>
    <property type="match status" value="1"/>
</dbReference>
<proteinExistence type="inferred from homology"/>
<evidence type="ECO:0008006" key="7">
    <source>
        <dbReference type="Google" id="ProtNLM"/>
    </source>
</evidence>